<dbReference type="AlphaFoldDB" id="V5GTD1"/>
<dbReference type="PANTHER" id="PTHR47331">
    <property type="entry name" value="PHD-TYPE DOMAIN-CONTAINING PROTEIN"/>
    <property type="match status" value="1"/>
</dbReference>
<dbReference type="SUPFAM" id="SSF56672">
    <property type="entry name" value="DNA/RNA polymerases"/>
    <property type="match status" value="1"/>
</dbReference>
<protein>
    <recommendedName>
        <fullName evidence="2">Peptidase aspartic putative domain-containing protein</fullName>
    </recommendedName>
</protein>
<sequence>MAFIFHKKLMVFLEQIYLQLLGNNRVVGLPNTPVAVETKLGYVVMGSAPVLSSPVSTHSFCITLEPTLEHLVQRFWEVEDIPSSTAIDQDALECEKTFQSTYSRDTSGRYTVALPFKLDSSLLGDSYSVALQRFLCLEKRLHSNSFLRDKYVEIIRDYLVQGHMSKVVENNCYIKQYFIPHHTIFKVDSNTTPIRIVFDGSCKTDTLYSLNDLLFTGPKLQSDVCTMFLNFRLLPVALTADIRQMYRQINLFEDDRRFHGILWRFSPDDPTEMYQLNTVTFGVKSSPFLAIRTVRQLAEDENSSLPLASETVKRDMYVDDPVTSVSSHRSALDLYHQLVELFRR</sequence>
<dbReference type="EMBL" id="GALX01004993">
    <property type="protein sequence ID" value="JAB63473.1"/>
    <property type="molecule type" value="Transcribed_RNA"/>
</dbReference>
<dbReference type="GO" id="GO:0071897">
    <property type="term" value="P:DNA biosynthetic process"/>
    <property type="evidence" value="ECO:0007669"/>
    <property type="project" value="UniProtKB-ARBA"/>
</dbReference>
<proteinExistence type="predicted"/>
<evidence type="ECO:0000313" key="1">
    <source>
        <dbReference type="EMBL" id="JAB63473.1"/>
    </source>
</evidence>
<reference evidence="1" key="1">
    <citation type="submission" date="2013-07" db="EMBL/GenBank/DDBJ databases">
        <title>Midgut Transcriptome Profiling of Anoplphora glabripennis, a Lignocellulose Degrading, Wood-Boring Cerambycid.</title>
        <authorList>
            <person name="Scully E.D."/>
            <person name="Hoover K."/>
            <person name="Carlson J.E."/>
            <person name="Tien M."/>
            <person name="Geib S.M."/>
        </authorList>
    </citation>
    <scope>NUCLEOTIDE SEQUENCE</scope>
</reference>
<dbReference type="PANTHER" id="PTHR47331:SF5">
    <property type="entry name" value="RIBONUCLEASE H"/>
    <property type="match status" value="1"/>
</dbReference>
<name>V5GTD1_ANOGL</name>
<organism evidence="1">
    <name type="scientific">Anoplophora glabripennis</name>
    <name type="common">Asian longhorn beetle</name>
    <name type="synonym">Anoplophora nobilis</name>
    <dbReference type="NCBI Taxonomy" id="217634"/>
    <lineage>
        <taxon>Eukaryota</taxon>
        <taxon>Metazoa</taxon>
        <taxon>Ecdysozoa</taxon>
        <taxon>Arthropoda</taxon>
        <taxon>Hexapoda</taxon>
        <taxon>Insecta</taxon>
        <taxon>Pterygota</taxon>
        <taxon>Neoptera</taxon>
        <taxon>Endopterygota</taxon>
        <taxon>Coleoptera</taxon>
        <taxon>Polyphaga</taxon>
        <taxon>Cucujiformia</taxon>
        <taxon>Chrysomeloidea</taxon>
        <taxon>Cerambycidae</taxon>
        <taxon>Lamiinae</taxon>
        <taxon>Lamiini</taxon>
        <taxon>Anoplophora</taxon>
    </lineage>
</organism>
<evidence type="ECO:0008006" key="2">
    <source>
        <dbReference type="Google" id="ProtNLM"/>
    </source>
</evidence>
<dbReference type="InterPro" id="IPR043502">
    <property type="entry name" value="DNA/RNA_pol_sf"/>
</dbReference>
<accession>V5GTD1</accession>